<dbReference type="Pfam" id="PF01926">
    <property type="entry name" value="MMR_HSR1"/>
    <property type="match status" value="1"/>
</dbReference>
<keyword evidence="8 10" id="KW-0630">Potassium</keyword>
<keyword evidence="3 10" id="KW-0819">tRNA processing</keyword>
<dbReference type="GO" id="GO:0005829">
    <property type="term" value="C:cytosol"/>
    <property type="evidence" value="ECO:0007669"/>
    <property type="project" value="TreeGrafter"/>
</dbReference>
<dbReference type="HAMAP" id="MF_00379">
    <property type="entry name" value="GTPase_MnmE"/>
    <property type="match status" value="1"/>
</dbReference>
<organism evidence="13 14">
    <name type="scientific">Nitrosomonas cryotolerans ATCC 49181</name>
    <dbReference type="NCBI Taxonomy" id="1131553"/>
    <lineage>
        <taxon>Bacteria</taxon>
        <taxon>Pseudomonadati</taxon>
        <taxon>Pseudomonadota</taxon>
        <taxon>Betaproteobacteria</taxon>
        <taxon>Nitrosomonadales</taxon>
        <taxon>Nitrosomonadaceae</taxon>
        <taxon>Nitrosomonas</taxon>
    </lineage>
</organism>
<feature type="binding site" evidence="10">
    <location>
        <position position="257"/>
    </location>
    <ligand>
        <name>Mg(2+)</name>
        <dbReference type="ChEBI" id="CHEBI:18420"/>
    </ligand>
</feature>
<dbReference type="GO" id="GO:0003924">
    <property type="term" value="F:GTPase activity"/>
    <property type="evidence" value="ECO:0007669"/>
    <property type="project" value="UniProtKB-UniRule"/>
</dbReference>
<feature type="binding site" evidence="10">
    <location>
        <position position="126"/>
    </location>
    <ligand>
        <name>(6S)-5-formyl-5,6,7,8-tetrahydrofolate</name>
        <dbReference type="ChEBI" id="CHEBI:57457"/>
    </ligand>
</feature>
<dbReference type="Pfam" id="PF10396">
    <property type="entry name" value="TrmE_N"/>
    <property type="match status" value="1"/>
</dbReference>
<evidence type="ECO:0000256" key="5">
    <source>
        <dbReference type="ARBA" id="ARBA00022741"/>
    </source>
</evidence>
<evidence type="ECO:0000256" key="1">
    <source>
        <dbReference type="ARBA" id="ARBA00011043"/>
    </source>
</evidence>
<dbReference type="RefSeq" id="WP_051537480.1">
    <property type="nucleotide sequence ID" value="NZ_FSRO01000001.1"/>
</dbReference>
<dbReference type="InterPro" id="IPR027417">
    <property type="entry name" value="P-loop_NTPase"/>
</dbReference>
<feature type="binding site" evidence="10">
    <location>
        <begin position="251"/>
        <end position="257"/>
    </location>
    <ligand>
        <name>GTP</name>
        <dbReference type="ChEBI" id="CHEBI:37565"/>
    </ligand>
</feature>
<evidence type="ECO:0000259" key="12">
    <source>
        <dbReference type="PROSITE" id="PS51709"/>
    </source>
</evidence>
<comment type="cofactor">
    <cofactor evidence="10">
        <name>K(+)</name>
        <dbReference type="ChEBI" id="CHEBI:29103"/>
    </cofactor>
    <text evidence="10">Binds 1 potassium ion per subunit.</text>
</comment>
<evidence type="ECO:0000256" key="8">
    <source>
        <dbReference type="ARBA" id="ARBA00022958"/>
    </source>
</evidence>
<evidence type="ECO:0000256" key="2">
    <source>
        <dbReference type="ARBA" id="ARBA00022490"/>
    </source>
</evidence>
<dbReference type="STRING" id="44575.SAMN05216419_1002106"/>
<dbReference type="CDD" id="cd14858">
    <property type="entry name" value="TrmE_N"/>
    <property type="match status" value="1"/>
</dbReference>
<feature type="binding site" evidence="10">
    <location>
        <position position="87"/>
    </location>
    <ligand>
        <name>(6S)-5-formyl-5,6,7,8-tetrahydrofolate</name>
        <dbReference type="ChEBI" id="CHEBI:57457"/>
    </ligand>
</feature>
<dbReference type="GO" id="GO:0005525">
    <property type="term" value="F:GTP binding"/>
    <property type="evidence" value="ECO:0007669"/>
    <property type="project" value="UniProtKB-UniRule"/>
</dbReference>
<dbReference type="Proteomes" id="UP000185062">
    <property type="component" value="Unassembled WGS sequence"/>
</dbReference>
<dbReference type="PANTHER" id="PTHR42714">
    <property type="entry name" value="TRNA MODIFICATION GTPASE GTPBP3"/>
    <property type="match status" value="1"/>
</dbReference>
<dbReference type="InterPro" id="IPR031168">
    <property type="entry name" value="G_TrmE"/>
</dbReference>
<dbReference type="GO" id="GO:0046872">
    <property type="term" value="F:metal ion binding"/>
    <property type="evidence" value="ECO:0007669"/>
    <property type="project" value="UniProtKB-KW"/>
</dbReference>
<reference evidence="13 14" key="1">
    <citation type="submission" date="2016-12" db="EMBL/GenBank/DDBJ databases">
        <authorList>
            <person name="Song W.-J."/>
            <person name="Kurnit D.M."/>
        </authorList>
    </citation>
    <scope>NUCLEOTIDE SEQUENCE [LARGE SCALE GENOMIC DNA]</scope>
    <source>
        <strain evidence="13 14">ATCC 49181</strain>
    </source>
</reference>
<feature type="binding site" evidence="10">
    <location>
        <begin position="276"/>
        <end position="279"/>
    </location>
    <ligand>
        <name>GTP</name>
        <dbReference type="ChEBI" id="CHEBI:37565"/>
    </ligand>
</feature>
<keyword evidence="2 10" id="KW-0963">Cytoplasm</keyword>
<dbReference type="PROSITE" id="PS51709">
    <property type="entry name" value="G_TRME"/>
    <property type="match status" value="1"/>
</dbReference>
<sequence>MSHAADLEKRSDIIAAVATPPGRGGIGIVRVSGKNLQPFAEAMLGSLPKPRYACFSKFYDENEQVIDQGIALYFPAPHSYTGEDILELQGHGGPVIMNLLMARCLSVGARLAQPGEFTLRAYLNNKLDLVQAESVADIIEASTSEAARCAMRSLQGAFSATIDSLVRLIIELRVIIEATLDFPEEEIDILQSMQVGHQLAVIQDQLEQVLIASRQGSLLQEGIKVVLVGQPNVGKSSLMNQLAEEEIAIVTEIPGTTRDTIQQTIKIEGVPIHIIDTAGLRKTDDIVEKKGIERTQAAIQKADMLLLLLDSNATDNSSNHEILNNLPASLPRLIIYNKIDLLNIDPGIENKADQVIIHLSAKTGAGITLLRQKLLEMAGWQSNNAGEGLFMARQRHLQALMAAKTHLENARLLMENNYQLELLAEELRCSQTALATIMGEFTADDLLGEIFSHFCIGK</sequence>
<dbReference type="PRINTS" id="PR00449">
    <property type="entry name" value="RASTRNSFRMNG"/>
</dbReference>
<comment type="function">
    <text evidence="10">Exhibits a very high intrinsic GTPase hydrolysis rate. Involved in the addition of a carboxymethylaminomethyl (cmnm) group at the wobble position (U34) of certain tRNAs, forming tRNA-cmnm(5)s(2)U34.</text>
</comment>
<evidence type="ECO:0000313" key="13">
    <source>
        <dbReference type="EMBL" id="SIO11854.1"/>
    </source>
</evidence>
<dbReference type="Pfam" id="PF12631">
    <property type="entry name" value="MnmE_helical"/>
    <property type="match status" value="1"/>
</dbReference>
<dbReference type="InterPro" id="IPR004520">
    <property type="entry name" value="GTPase_MnmE"/>
</dbReference>
<dbReference type="InterPro" id="IPR027266">
    <property type="entry name" value="TrmE/GcvT-like"/>
</dbReference>
<keyword evidence="14" id="KW-1185">Reference proteome</keyword>
<keyword evidence="9 10" id="KW-0342">GTP-binding</keyword>
<comment type="caution">
    <text evidence="10">Lacks conserved residue(s) required for the propagation of feature annotation.</text>
</comment>
<dbReference type="NCBIfam" id="TIGR00231">
    <property type="entry name" value="small_GTP"/>
    <property type="match status" value="1"/>
</dbReference>
<feature type="binding site" evidence="10">
    <location>
        <position position="256"/>
    </location>
    <ligand>
        <name>K(+)</name>
        <dbReference type="ChEBI" id="CHEBI:29103"/>
    </ligand>
</feature>
<dbReference type="FunFam" id="3.40.50.300:FF:001376">
    <property type="entry name" value="tRNA modification GTPase MnmE"/>
    <property type="match status" value="1"/>
</dbReference>
<evidence type="ECO:0000313" key="14">
    <source>
        <dbReference type="Proteomes" id="UP000185062"/>
    </source>
</evidence>
<evidence type="ECO:0000256" key="7">
    <source>
        <dbReference type="ARBA" id="ARBA00022842"/>
    </source>
</evidence>
<dbReference type="Gene3D" id="3.30.1360.120">
    <property type="entry name" value="Probable tRNA modification gtpase trme, domain 1"/>
    <property type="match status" value="1"/>
</dbReference>
<evidence type="ECO:0000256" key="4">
    <source>
        <dbReference type="ARBA" id="ARBA00022723"/>
    </source>
</evidence>
<feature type="binding site" evidence="10">
    <location>
        <position position="458"/>
    </location>
    <ligand>
        <name>(6S)-5-formyl-5,6,7,8-tetrahydrofolate</name>
        <dbReference type="ChEBI" id="CHEBI:57457"/>
    </ligand>
</feature>
<proteinExistence type="inferred from homology"/>
<feature type="binding site" evidence="10">
    <location>
        <begin position="232"/>
        <end position="237"/>
    </location>
    <ligand>
        <name>GTP</name>
        <dbReference type="ChEBI" id="CHEBI:37565"/>
    </ligand>
</feature>
<feature type="binding site" evidence="10">
    <location>
        <position position="251"/>
    </location>
    <ligand>
        <name>K(+)</name>
        <dbReference type="ChEBI" id="CHEBI:29103"/>
    </ligand>
</feature>
<dbReference type="GO" id="GO:0030488">
    <property type="term" value="P:tRNA methylation"/>
    <property type="evidence" value="ECO:0007669"/>
    <property type="project" value="TreeGrafter"/>
</dbReference>
<keyword evidence="5 10" id="KW-0547">Nucleotide-binding</keyword>
<dbReference type="InterPro" id="IPR025867">
    <property type="entry name" value="MnmE_helical"/>
</dbReference>
<comment type="similarity">
    <text evidence="1 10 11">Belongs to the TRAFAC class TrmE-Era-EngA-EngB-Septin-like GTPase superfamily. TrmE GTPase family.</text>
</comment>
<dbReference type="InterPro" id="IPR006073">
    <property type="entry name" value="GTP-bd"/>
</dbReference>
<keyword evidence="4 10" id="KW-0479">Metal-binding</keyword>
<evidence type="ECO:0000256" key="11">
    <source>
        <dbReference type="RuleBase" id="RU003313"/>
    </source>
</evidence>
<dbReference type="EMBL" id="FSRO01000001">
    <property type="protein sequence ID" value="SIO11854.1"/>
    <property type="molecule type" value="Genomic_DNA"/>
</dbReference>
<dbReference type="SUPFAM" id="SSF52540">
    <property type="entry name" value="P-loop containing nucleoside triphosphate hydrolases"/>
    <property type="match status" value="1"/>
</dbReference>
<dbReference type="PANTHER" id="PTHR42714:SF2">
    <property type="entry name" value="TRNA MODIFICATION GTPASE GTPBP3, MITOCHONDRIAL"/>
    <property type="match status" value="1"/>
</dbReference>
<dbReference type="Gene3D" id="1.20.120.430">
    <property type="entry name" value="tRNA modification GTPase MnmE domain 2"/>
    <property type="match status" value="1"/>
</dbReference>
<dbReference type="NCBIfam" id="TIGR00450">
    <property type="entry name" value="mnmE_trmE_thdF"/>
    <property type="match status" value="1"/>
</dbReference>
<evidence type="ECO:0000256" key="3">
    <source>
        <dbReference type="ARBA" id="ARBA00022694"/>
    </source>
</evidence>
<dbReference type="CDD" id="cd04164">
    <property type="entry name" value="trmE"/>
    <property type="match status" value="1"/>
</dbReference>
<dbReference type="GO" id="GO:0002098">
    <property type="term" value="P:tRNA wobble uridine modification"/>
    <property type="evidence" value="ECO:0007669"/>
    <property type="project" value="TreeGrafter"/>
</dbReference>
<dbReference type="NCBIfam" id="NF003661">
    <property type="entry name" value="PRK05291.1-3"/>
    <property type="match status" value="1"/>
</dbReference>
<accession>A0A1N6GWF4</accession>
<evidence type="ECO:0000256" key="9">
    <source>
        <dbReference type="ARBA" id="ARBA00023134"/>
    </source>
</evidence>
<feature type="binding site" evidence="10">
    <location>
        <position position="253"/>
    </location>
    <ligand>
        <name>K(+)</name>
        <dbReference type="ChEBI" id="CHEBI:29103"/>
    </ligand>
</feature>
<dbReference type="InterPro" id="IPR005225">
    <property type="entry name" value="Small_GTP-bd"/>
</dbReference>
<dbReference type="InterPro" id="IPR027368">
    <property type="entry name" value="MnmE_dom2"/>
</dbReference>
<comment type="subcellular location">
    <subcellularLocation>
        <location evidence="10">Cytoplasm</location>
    </subcellularLocation>
</comment>
<dbReference type="AlphaFoldDB" id="A0A1N6GWF4"/>
<feature type="binding site" evidence="10">
    <location>
        <position position="236"/>
    </location>
    <ligand>
        <name>Mg(2+)</name>
        <dbReference type="ChEBI" id="CHEBI:18420"/>
    </ligand>
</feature>
<comment type="subunit">
    <text evidence="10">Homodimer. Heterotetramer of two MnmE and two MnmG subunits.</text>
</comment>
<feature type="binding site" evidence="10">
    <location>
        <position position="232"/>
    </location>
    <ligand>
        <name>K(+)</name>
        <dbReference type="ChEBI" id="CHEBI:29103"/>
    </ligand>
</feature>
<evidence type="ECO:0000256" key="6">
    <source>
        <dbReference type="ARBA" id="ARBA00022801"/>
    </source>
</evidence>
<dbReference type="InterPro" id="IPR018948">
    <property type="entry name" value="GTP-bd_TrmE_N"/>
</dbReference>
<dbReference type="EC" id="3.6.-.-" evidence="10"/>
<name>A0A1N6GWF4_9PROT</name>
<dbReference type="Gene3D" id="3.40.50.300">
    <property type="entry name" value="P-loop containing nucleotide triphosphate hydrolases"/>
    <property type="match status" value="1"/>
</dbReference>
<feature type="domain" description="TrmE-type G" evidence="12">
    <location>
        <begin position="222"/>
        <end position="379"/>
    </location>
</feature>
<gene>
    <name evidence="10" type="primary">mnmE</name>
    <name evidence="10" type="synonym">trmE</name>
    <name evidence="13" type="ORF">SAMN02743940_0899</name>
</gene>
<feature type="binding site" evidence="10">
    <location>
        <position position="30"/>
    </location>
    <ligand>
        <name>(6S)-5-formyl-5,6,7,8-tetrahydrofolate</name>
        <dbReference type="ChEBI" id="CHEBI:57457"/>
    </ligand>
</feature>
<evidence type="ECO:0000256" key="10">
    <source>
        <dbReference type="HAMAP-Rule" id="MF_00379"/>
    </source>
</evidence>
<dbReference type="eggNOG" id="COG0486">
    <property type="taxonomic scope" value="Bacteria"/>
</dbReference>
<keyword evidence="6 10" id="KW-0378">Hydrolase</keyword>
<protein>
    <recommendedName>
        <fullName evidence="10">tRNA modification GTPase MnmE</fullName>
        <ecNumber evidence="10">3.6.-.-</ecNumber>
    </recommendedName>
</protein>
<keyword evidence="7 10" id="KW-0460">Magnesium</keyword>